<organism evidence="6 7">
    <name type="scientific">Arthrobacter sulfonylureivorans</name>
    <dbReference type="NCBI Taxonomy" id="2486855"/>
    <lineage>
        <taxon>Bacteria</taxon>
        <taxon>Bacillati</taxon>
        <taxon>Actinomycetota</taxon>
        <taxon>Actinomycetes</taxon>
        <taxon>Micrococcales</taxon>
        <taxon>Micrococcaceae</taxon>
        <taxon>Arthrobacter</taxon>
    </lineage>
</organism>
<keyword evidence="2" id="KW-0238">DNA-binding</keyword>
<name>A0ABY3WE31_9MICC</name>
<feature type="domain" description="HTH lacI-type" evidence="5">
    <location>
        <begin position="7"/>
        <end position="65"/>
    </location>
</feature>
<keyword evidence="7" id="KW-1185">Reference proteome</keyword>
<evidence type="ECO:0000256" key="2">
    <source>
        <dbReference type="ARBA" id="ARBA00023125"/>
    </source>
</evidence>
<dbReference type="CDD" id="cd01392">
    <property type="entry name" value="HTH_LacI"/>
    <property type="match status" value="1"/>
</dbReference>
<gene>
    <name evidence="6" type="ORF">MNQ99_00730</name>
</gene>
<dbReference type="SUPFAM" id="SSF53822">
    <property type="entry name" value="Periplasmic binding protein-like I"/>
    <property type="match status" value="1"/>
</dbReference>
<sequence>MGSSFKPTIRDVAERAGVSLATVSYVLSGRHGGSTRISEPTKARVVEAAKSLGYVPNHAARGMRRGRTDTVAVVVENLDSAWDRQLAEVANRVLPEHGYRVVVLLGQESWRNFMLSGGADGAILGFSTETPEEDHTLRDLADRGVAQVVVSQFLQPDGYDVVSVDAEVGIAQAAEYLAARHRRIAVLHRGGPAPGPRGTRLGLFRQAMDDLGVELDENLIRATHGSWREAYEVTAELLKLADPPTAFFTTADLEALCVSGYATATELRIPEDVEIIAVETSDLGHHSDPPMSSVGPDPLVGTVVDLLIDRLEGRTPTNGRLVPAPWKLHHRGTTVAGAPGEAAADGSDEAADSVSNGVP</sequence>
<reference evidence="6 7" key="1">
    <citation type="submission" date="2022-03" db="EMBL/GenBank/DDBJ databases">
        <title>Isotopic signatures of nitrous oxide derived from detoxification processes.</title>
        <authorList>
            <person name="Behrendt U."/>
            <person name="Buchen C."/>
            <person name="Well R."/>
            <person name="Ulrich A."/>
            <person name="Rohe L."/>
            <person name="Kolb S."/>
            <person name="Schloter M."/>
            <person name="Horn M.A."/>
            <person name="Augustin J."/>
        </authorList>
    </citation>
    <scope>NUCLEOTIDE SEQUENCE [LARGE SCALE GENOMIC DNA]</scope>
    <source>
        <strain evidence="6 7">S4-C24</strain>
    </source>
</reference>
<dbReference type="RefSeq" id="WP_127513164.1">
    <property type="nucleotide sequence ID" value="NZ_CP093326.1"/>
</dbReference>
<dbReference type="Proteomes" id="UP000829069">
    <property type="component" value="Chromosome"/>
</dbReference>
<dbReference type="Pfam" id="PF13377">
    <property type="entry name" value="Peripla_BP_3"/>
    <property type="match status" value="1"/>
</dbReference>
<feature type="compositionally biased region" description="Low complexity" evidence="4">
    <location>
        <begin position="336"/>
        <end position="345"/>
    </location>
</feature>
<evidence type="ECO:0000313" key="7">
    <source>
        <dbReference type="Proteomes" id="UP000829069"/>
    </source>
</evidence>
<dbReference type="SMART" id="SM00354">
    <property type="entry name" value="HTH_LACI"/>
    <property type="match status" value="1"/>
</dbReference>
<accession>A0ABY3WE31</accession>
<keyword evidence="1" id="KW-0805">Transcription regulation</keyword>
<evidence type="ECO:0000256" key="1">
    <source>
        <dbReference type="ARBA" id="ARBA00023015"/>
    </source>
</evidence>
<dbReference type="PANTHER" id="PTHR30146:SF109">
    <property type="entry name" value="HTH-TYPE TRANSCRIPTIONAL REGULATOR GALS"/>
    <property type="match status" value="1"/>
</dbReference>
<dbReference type="CDD" id="cd06267">
    <property type="entry name" value="PBP1_LacI_sugar_binding-like"/>
    <property type="match status" value="1"/>
</dbReference>
<evidence type="ECO:0000259" key="5">
    <source>
        <dbReference type="PROSITE" id="PS50932"/>
    </source>
</evidence>
<dbReference type="EMBL" id="CP093326">
    <property type="protein sequence ID" value="UNK45949.1"/>
    <property type="molecule type" value="Genomic_DNA"/>
</dbReference>
<dbReference type="PROSITE" id="PS00356">
    <property type="entry name" value="HTH_LACI_1"/>
    <property type="match status" value="1"/>
</dbReference>
<dbReference type="Gene3D" id="1.10.260.40">
    <property type="entry name" value="lambda repressor-like DNA-binding domains"/>
    <property type="match status" value="1"/>
</dbReference>
<evidence type="ECO:0000256" key="4">
    <source>
        <dbReference type="SAM" id="MobiDB-lite"/>
    </source>
</evidence>
<dbReference type="PANTHER" id="PTHR30146">
    <property type="entry name" value="LACI-RELATED TRANSCRIPTIONAL REPRESSOR"/>
    <property type="match status" value="1"/>
</dbReference>
<dbReference type="Pfam" id="PF00356">
    <property type="entry name" value="LacI"/>
    <property type="match status" value="1"/>
</dbReference>
<dbReference type="InterPro" id="IPR010982">
    <property type="entry name" value="Lambda_DNA-bd_dom_sf"/>
</dbReference>
<keyword evidence="3" id="KW-0804">Transcription</keyword>
<dbReference type="Gene3D" id="3.40.50.2300">
    <property type="match status" value="2"/>
</dbReference>
<dbReference type="InterPro" id="IPR046335">
    <property type="entry name" value="LacI/GalR-like_sensor"/>
</dbReference>
<evidence type="ECO:0000313" key="6">
    <source>
        <dbReference type="EMBL" id="UNK45949.1"/>
    </source>
</evidence>
<dbReference type="PROSITE" id="PS50932">
    <property type="entry name" value="HTH_LACI_2"/>
    <property type="match status" value="1"/>
</dbReference>
<feature type="region of interest" description="Disordered" evidence="4">
    <location>
        <begin position="336"/>
        <end position="359"/>
    </location>
</feature>
<dbReference type="SUPFAM" id="SSF47413">
    <property type="entry name" value="lambda repressor-like DNA-binding domains"/>
    <property type="match status" value="1"/>
</dbReference>
<proteinExistence type="predicted"/>
<protein>
    <submittedName>
        <fullName evidence="6">LacI family transcriptional regulator</fullName>
    </submittedName>
</protein>
<dbReference type="InterPro" id="IPR000843">
    <property type="entry name" value="HTH_LacI"/>
</dbReference>
<dbReference type="InterPro" id="IPR028082">
    <property type="entry name" value="Peripla_BP_I"/>
</dbReference>
<evidence type="ECO:0000256" key="3">
    <source>
        <dbReference type="ARBA" id="ARBA00023163"/>
    </source>
</evidence>